<gene>
    <name evidence="2" type="ORF">MBHS_01336</name>
</gene>
<dbReference type="AlphaFoldDB" id="A0A1H6F5U9"/>
<reference evidence="2 3" key="1">
    <citation type="submission" date="2016-10" db="EMBL/GenBank/DDBJ databases">
        <authorList>
            <person name="de Groot N.N."/>
        </authorList>
    </citation>
    <scope>NUCLEOTIDE SEQUENCE [LARGE SCALE GENOMIC DNA]</scope>
    <source>
        <strain evidence="2">MBHS1</strain>
    </source>
</reference>
<protein>
    <submittedName>
        <fullName evidence="2">Uncharacterized protein</fullName>
    </submittedName>
</protein>
<evidence type="ECO:0000256" key="1">
    <source>
        <dbReference type="SAM" id="SignalP"/>
    </source>
</evidence>
<accession>A0A1H6F5U9</accession>
<keyword evidence="3" id="KW-1185">Reference proteome</keyword>
<proteinExistence type="predicted"/>
<feature type="signal peptide" evidence="1">
    <location>
        <begin position="1"/>
        <end position="26"/>
    </location>
</feature>
<organism evidence="2 3">
    <name type="scientific">Candidatus Venteria ishoeyi</name>
    <dbReference type="NCBI Taxonomy" id="1899563"/>
    <lineage>
        <taxon>Bacteria</taxon>
        <taxon>Pseudomonadati</taxon>
        <taxon>Pseudomonadota</taxon>
        <taxon>Gammaproteobacteria</taxon>
        <taxon>Thiotrichales</taxon>
        <taxon>Thiotrichaceae</taxon>
        <taxon>Venteria</taxon>
    </lineage>
</organism>
<keyword evidence="1" id="KW-0732">Signal</keyword>
<name>A0A1H6F5U9_9GAMM</name>
<feature type="chain" id="PRO_5014764034" evidence="1">
    <location>
        <begin position="27"/>
        <end position="148"/>
    </location>
</feature>
<dbReference type="RefSeq" id="WP_103919404.1">
    <property type="nucleotide sequence ID" value="NZ_FMSV02000281.1"/>
</dbReference>
<evidence type="ECO:0000313" key="2">
    <source>
        <dbReference type="EMBL" id="SEH05482.1"/>
    </source>
</evidence>
<dbReference type="Proteomes" id="UP000236724">
    <property type="component" value="Unassembled WGS sequence"/>
</dbReference>
<sequence>MSNKNGLFALYLILIAAFIVSISGCAAFTEPLTTGDHDYDNAAIAASKAHDIFYDAEQAGKNPDCKDYAIFAQQEYRPGKFHVVGVRGSREYHAVFVTKSGYVLDMNGSAVYSFSDIYTGRGYYELLPFDKHNAERQLNRYIKDSNNG</sequence>
<evidence type="ECO:0000313" key="3">
    <source>
        <dbReference type="Proteomes" id="UP000236724"/>
    </source>
</evidence>
<dbReference type="PROSITE" id="PS51257">
    <property type="entry name" value="PROKAR_LIPOPROTEIN"/>
    <property type="match status" value="1"/>
</dbReference>
<dbReference type="EMBL" id="FMSV02000281">
    <property type="protein sequence ID" value="SEH05482.1"/>
    <property type="molecule type" value="Genomic_DNA"/>
</dbReference>